<dbReference type="PANTHER" id="PTHR12778">
    <property type="entry name" value="SOLUTE CARRIER FAMILY 33 ACETYL-COA TRANSPORTER -RELATED"/>
    <property type="match status" value="1"/>
</dbReference>
<dbReference type="InterPro" id="IPR011701">
    <property type="entry name" value="MFS"/>
</dbReference>
<feature type="transmembrane region" description="Helical" evidence="7">
    <location>
        <begin position="54"/>
        <end position="75"/>
    </location>
</feature>
<feature type="transmembrane region" description="Helical" evidence="7">
    <location>
        <begin position="289"/>
        <end position="311"/>
    </location>
</feature>
<keyword evidence="6 7" id="KW-0472">Membrane</keyword>
<feature type="transmembrane region" description="Helical" evidence="7">
    <location>
        <begin position="407"/>
        <end position="431"/>
    </location>
</feature>
<reference evidence="8 9" key="1">
    <citation type="submission" date="2019-12" db="EMBL/GenBank/DDBJ databases">
        <authorList>
            <person name="Lee S.D."/>
        </authorList>
    </citation>
    <scope>NUCLEOTIDE SEQUENCE [LARGE SCALE GENOMIC DNA]</scope>
    <source>
        <strain evidence="8 9">GH3-10</strain>
    </source>
</reference>
<evidence type="ECO:0000256" key="6">
    <source>
        <dbReference type="ARBA" id="ARBA00023136"/>
    </source>
</evidence>
<dbReference type="Proteomes" id="UP000461409">
    <property type="component" value="Unassembled WGS sequence"/>
</dbReference>
<gene>
    <name evidence="8" type="ORF">GRF63_13470</name>
</gene>
<sequence>MKNAAMTIDGRAQRAWPSMVENKPLRFAATMILYFMQGVPVGLSMIVLPPWFAANGASALEVGAFIGFATLPWAMKPLAGLFMDRYAYRPMGRRRAWILLAQAAMVAVLIMLAISAPDASEIALLGSFCFALNVCAIFNDVAVDGMTIDLVPIEERGAINGCMMGSQGVGFAVTGYIGGQLVLSGGMAATAFAFAILVAVPSIIVGLFRERPGERLMPWTSGSPSAECEALRQDGWWPMLKAVVGSLAKVRIVVYLLAFFLMMVTWVQIESVGPTLAVKELGWSSDGYSTFGSAVMLGAGLLGIVFTGLLIKWCGIVRLTVVASLVLIVAALIAGTTFSAWEGNTIFMTIFIVQTVTVTLITILMIAWGMMLSNPAVAASQFAVMMAIPNFGRSTMAGASGQVIESFGYGATFFVTAAITTLGLAVFLFAAKGQDGGK</sequence>
<feature type="transmembrane region" description="Helical" evidence="7">
    <location>
        <begin position="27"/>
        <end position="48"/>
    </location>
</feature>
<keyword evidence="5 7" id="KW-1133">Transmembrane helix</keyword>
<reference evidence="8 9" key="2">
    <citation type="submission" date="2020-02" db="EMBL/GenBank/DDBJ databases">
        <title>Erythrobacter dongmakensis sp. nov., isolated from a tidal mudflat.</title>
        <authorList>
            <person name="Kim I.S."/>
        </authorList>
    </citation>
    <scope>NUCLEOTIDE SEQUENCE [LARGE SCALE GENOMIC DNA]</scope>
    <source>
        <strain evidence="8 9">GH3-10</strain>
    </source>
</reference>
<evidence type="ECO:0000256" key="5">
    <source>
        <dbReference type="ARBA" id="ARBA00022989"/>
    </source>
</evidence>
<evidence type="ECO:0000256" key="2">
    <source>
        <dbReference type="ARBA" id="ARBA00008335"/>
    </source>
</evidence>
<keyword evidence="9" id="KW-1185">Reference proteome</keyword>
<feature type="transmembrane region" description="Helical" evidence="7">
    <location>
        <begin position="318"/>
        <end position="340"/>
    </location>
</feature>
<keyword evidence="3" id="KW-0813">Transport</keyword>
<evidence type="ECO:0000256" key="1">
    <source>
        <dbReference type="ARBA" id="ARBA00004141"/>
    </source>
</evidence>
<comment type="subcellular location">
    <subcellularLocation>
        <location evidence="1">Membrane</location>
        <topology evidence="1">Multi-pass membrane protein</topology>
    </subcellularLocation>
</comment>
<feature type="transmembrane region" description="Helical" evidence="7">
    <location>
        <begin position="122"/>
        <end position="143"/>
    </location>
</feature>
<dbReference type="EMBL" id="WUBR01000003">
    <property type="protein sequence ID" value="MWV28916.1"/>
    <property type="molecule type" value="Genomic_DNA"/>
</dbReference>
<feature type="transmembrane region" description="Helical" evidence="7">
    <location>
        <begin position="189"/>
        <end position="208"/>
    </location>
</feature>
<dbReference type="PANTHER" id="PTHR12778:SF10">
    <property type="entry name" value="MAJOR FACILITATOR SUPERFAMILY DOMAIN-CONTAINING PROTEIN 3"/>
    <property type="match status" value="1"/>
</dbReference>
<proteinExistence type="inferred from homology"/>
<dbReference type="SUPFAM" id="SSF103473">
    <property type="entry name" value="MFS general substrate transporter"/>
    <property type="match status" value="1"/>
</dbReference>
<accession>A0A844XFX7</accession>
<feature type="transmembrane region" description="Helical" evidence="7">
    <location>
        <begin position="252"/>
        <end position="269"/>
    </location>
</feature>
<evidence type="ECO:0000256" key="7">
    <source>
        <dbReference type="SAM" id="Phobius"/>
    </source>
</evidence>
<evidence type="ECO:0000256" key="3">
    <source>
        <dbReference type="ARBA" id="ARBA00022448"/>
    </source>
</evidence>
<dbReference type="RefSeq" id="WP_160486561.1">
    <property type="nucleotide sequence ID" value="NZ_WUBR01000003.1"/>
</dbReference>
<evidence type="ECO:0000256" key="4">
    <source>
        <dbReference type="ARBA" id="ARBA00022692"/>
    </source>
</evidence>
<protein>
    <submittedName>
        <fullName evidence="8">MFS transporter</fullName>
    </submittedName>
</protein>
<dbReference type="GO" id="GO:0016020">
    <property type="term" value="C:membrane"/>
    <property type="evidence" value="ECO:0007669"/>
    <property type="project" value="UniProtKB-SubCell"/>
</dbReference>
<feature type="transmembrane region" description="Helical" evidence="7">
    <location>
        <begin position="96"/>
        <end position="116"/>
    </location>
</feature>
<feature type="transmembrane region" description="Helical" evidence="7">
    <location>
        <begin position="346"/>
        <end position="368"/>
    </location>
</feature>
<comment type="caution">
    <text evidence="8">The sequence shown here is derived from an EMBL/GenBank/DDBJ whole genome shotgun (WGS) entry which is preliminary data.</text>
</comment>
<feature type="transmembrane region" description="Helical" evidence="7">
    <location>
        <begin position="375"/>
        <end position="392"/>
    </location>
</feature>
<comment type="similarity">
    <text evidence="2">Belongs to the major facilitator superfamily.</text>
</comment>
<dbReference type="Gene3D" id="1.20.1250.20">
    <property type="entry name" value="MFS general substrate transporter like domains"/>
    <property type="match status" value="1"/>
</dbReference>
<feature type="transmembrane region" description="Helical" evidence="7">
    <location>
        <begin position="164"/>
        <end position="183"/>
    </location>
</feature>
<dbReference type="Pfam" id="PF07690">
    <property type="entry name" value="MFS_1"/>
    <property type="match status" value="1"/>
</dbReference>
<organism evidence="8 9">
    <name type="scientific">Aurantiacibacter rhizosphaerae</name>
    <dbReference type="NCBI Taxonomy" id="2691582"/>
    <lineage>
        <taxon>Bacteria</taxon>
        <taxon>Pseudomonadati</taxon>
        <taxon>Pseudomonadota</taxon>
        <taxon>Alphaproteobacteria</taxon>
        <taxon>Sphingomonadales</taxon>
        <taxon>Erythrobacteraceae</taxon>
        <taxon>Aurantiacibacter</taxon>
    </lineage>
</organism>
<dbReference type="InterPro" id="IPR036259">
    <property type="entry name" value="MFS_trans_sf"/>
</dbReference>
<evidence type="ECO:0000313" key="9">
    <source>
        <dbReference type="Proteomes" id="UP000461409"/>
    </source>
</evidence>
<dbReference type="InterPro" id="IPR004752">
    <property type="entry name" value="AmpG_permease/AT-1"/>
</dbReference>
<evidence type="ECO:0000313" key="8">
    <source>
        <dbReference type="EMBL" id="MWV28916.1"/>
    </source>
</evidence>
<keyword evidence="4 7" id="KW-0812">Transmembrane</keyword>
<dbReference type="GO" id="GO:0022857">
    <property type="term" value="F:transmembrane transporter activity"/>
    <property type="evidence" value="ECO:0007669"/>
    <property type="project" value="InterPro"/>
</dbReference>
<dbReference type="AlphaFoldDB" id="A0A844XFX7"/>
<name>A0A844XFX7_9SPHN</name>